<dbReference type="AlphaFoldDB" id="A0A9W7GRS8"/>
<feature type="compositionally biased region" description="Pro residues" evidence="1">
    <location>
        <begin position="46"/>
        <end position="59"/>
    </location>
</feature>
<reference evidence="3" key="1">
    <citation type="journal article" date="2023" name="Commun. Biol.">
        <title>Genome analysis of Parmales, the sister group of diatoms, reveals the evolutionary specialization of diatoms from phago-mixotrophs to photoautotrophs.</title>
        <authorList>
            <person name="Ban H."/>
            <person name="Sato S."/>
            <person name="Yoshikawa S."/>
            <person name="Yamada K."/>
            <person name="Nakamura Y."/>
            <person name="Ichinomiya M."/>
            <person name="Sato N."/>
            <person name="Blanc-Mathieu R."/>
            <person name="Endo H."/>
            <person name="Kuwata A."/>
            <person name="Ogata H."/>
        </authorList>
    </citation>
    <scope>NUCLEOTIDE SEQUENCE [LARGE SCALE GENOMIC DNA]</scope>
</reference>
<feature type="non-terminal residue" evidence="2">
    <location>
        <position position="1"/>
    </location>
</feature>
<organism evidence="2 3">
    <name type="scientific">Triparma columacea</name>
    <dbReference type="NCBI Taxonomy" id="722753"/>
    <lineage>
        <taxon>Eukaryota</taxon>
        <taxon>Sar</taxon>
        <taxon>Stramenopiles</taxon>
        <taxon>Ochrophyta</taxon>
        <taxon>Bolidophyceae</taxon>
        <taxon>Parmales</taxon>
        <taxon>Triparmaceae</taxon>
        <taxon>Triparma</taxon>
    </lineage>
</organism>
<dbReference type="EMBL" id="BRYA01000448">
    <property type="protein sequence ID" value="GMI48948.1"/>
    <property type="molecule type" value="Genomic_DNA"/>
</dbReference>
<proteinExistence type="predicted"/>
<evidence type="ECO:0000313" key="3">
    <source>
        <dbReference type="Proteomes" id="UP001165065"/>
    </source>
</evidence>
<keyword evidence="3" id="KW-1185">Reference proteome</keyword>
<feature type="compositionally biased region" description="Basic and acidic residues" evidence="1">
    <location>
        <begin position="7"/>
        <end position="21"/>
    </location>
</feature>
<dbReference type="Proteomes" id="UP001165065">
    <property type="component" value="Unassembled WGS sequence"/>
</dbReference>
<comment type="caution">
    <text evidence="2">The sequence shown here is derived from an EMBL/GenBank/DDBJ whole genome shotgun (WGS) entry which is preliminary data.</text>
</comment>
<accession>A0A9W7GRS8</accession>
<feature type="region of interest" description="Disordered" evidence="1">
    <location>
        <begin position="1"/>
        <end position="114"/>
    </location>
</feature>
<feature type="compositionally biased region" description="Pro residues" evidence="1">
    <location>
        <begin position="68"/>
        <end position="82"/>
    </location>
</feature>
<protein>
    <submittedName>
        <fullName evidence="2">Uncharacterized protein</fullName>
    </submittedName>
</protein>
<name>A0A9W7GRS8_9STRA</name>
<gene>
    <name evidence="2" type="ORF">TrCOL_g1707</name>
</gene>
<evidence type="ECO:0000313" key="2">
    <source>
        <dbReference type="EMBL" id="GMI48948.1"/>
    </source>
</evidence>
<dbReference type="OrthoDB" id="10626167at2759"/>
<sequence>MTTDWTEQQKEKFRRRCDYAFKVKKTRTSSRESGVQAAHGVLGGPRPSPPATPPAPQGPSPRRRPVPASRPRPGPPATPPAPQGGSPRRRPALASARRRPDPAPAPVPTPGLGSRGLPNLDVWYDIVCPEYLSLLGAAAIGVGFIWPDVESVALGEGRGMGERRSLDATADVRRAFAGMDLLRKHGVTEVRAGLFASMGSQHRAKFLFPLDKKKSPLSDVLWQGTTVERTEGMKVGAMVVDEEAQNSRYKKWAQSLLDHQLCWARNAPSTYWGALNPKHIRLPMKDATWVTYARYLGWLIAWGVHVQKHPLIAELPHLLPSGNPDLFFQWKLSLHTWLLDLFTGLGNEHVLKEAMEDSFAVWEGGREEGQEAGSNVRGGIFTQRSVYVVQLVLSAWQMAVKVAFASERVLLWNALQANEWGPGVEGLSLRDLQVWRGELSKGPCGELFVITSRVIGLSSTGWGGKELVRIKGKVGEGEAWMSGKGYISNRKVLLIINHIGHKVVRKLGELLGESSDFDCLALSKLLKGEAHLNMSDDDSKESAEFSIKFTERGRTQVLSSKEVGESLVQWLKGKDRRFCMKWLQLHQEILELTETFAHLTAEVRGTQLRLMTLKDGGSGSGIFRGCRFFDVLRSSCGSSCYGGGFTEKYKIGHGDGINTNIAPLHPTACLALGLSCTLRPFMLEGCKGKECGELAESDVVRNFVFFSKRGKVLSESATTIFNNVVKVTTEEINQDLDVGADISLRVLPFLHSEYRHYFSYQINKVHDNEEDKRMGPRAIRERTYNLRHGAGHERTTAMGYLSNRALSNTTFPDEDSATTASIYTVYQQAHINMGVSDRVHFLHTYSRNDKIGVGLECETVGELVGLTKEELATIGKEG</sequence>
<evidence type="ECO:0000256" key="1">
    <source>
        <dbReference type="SAM" id="MobiDB-lite"/>
    </source>
</evidence>